<dbReference type="GO" id="GO:0006629">
    <property type="term" value="P:lipid metabolic process"/>
    <property type="evidence" value="ECO:0007669"/>
    <property type="project" value="InterPro"/>
</dbReference>
<comment type="caution">
    <text evidence="3">The sequence shown here is derived from an EMBL/GenBank/DDBJ whole genome shotgun (WGS) entry which is preliminary data.</text>
</comment>
<dbReference type="GO" id="GO:0016491">
    <property type="term" value="F:oxidoreductase activity"/>
    <property type="evidence" value="ECO:0007669"/>
    <property type="project" value="InterPro"/>
</dbReference>
<keyword evidence="1" id="KW-1133">Transmembrane helix</keyword>
<proteinExistence type="predicted"/>
<evidence type="ECO:0000256" key="1">
    <source>
        <dbReference type="SAM" id="Phobius"/>
    </source>
</evidence>
<gene>
    <name evidence="3" type="primary">DELTA(12)</name>
    <name evidence="3" type="ORF">BGW38_007614</name>
</gene>
<organism evidence="3 4">
    <name type="scientific">Lunasporangiospora selenospora</name>
    <dbReference type="NCBI Taxonomy" id="979761"/>
    <lineage>
        <taxon>Eukaryota</taxon>
        <taxon>Fungi</taxon>
        <taxon>Fungi incertae sedis</taxon>
        <taxon>Mucoromycota</taxon>
        <taxon>Mortierellomycotina</taxon>
        <taxon>Mortierellomycetes</taxon>
        <taxon>Mortierellales</taxon>
        <taxon>Mortierellaceae</taxon>
        <taxon>Lunasporangiospora</taxon>
    </lineage>
</organism>
<evidence type="ECO:0000313" key="4">
    <source>
        <dbReference type="Proteomes" id="UP000780801"/>
    </source>
</evidence>
<dbReference type="InterPro" id="IPR005804">
    <property type="entry name" value="FA_desaturase_dom"/>
</dbReference>
<dbReference type="AlphaFoldDB" id="A0A9P6K9L6"/>
<dbReference type="CDD" id="cd03507">
    <property type="entry name" value="Delta12-FADS-like"/>
    <property type="match status" value="1"/>
</dbReference>
<reference evidence="3" key="1">
    <citation type="journal article" date="2020" name="Fungal Divers.">
        <title>Resolving the Mortierellaceae phylogeny through synthesis of multi-gene phylogenetics and phylogenomics.</title>
        <authorList>
            <person name="Vandepol N."/>
            <person name="Liber J."/>
            <person name="Desiro A."/>
            <person name="Na H."/>
            <person name="Kennedy M."/>
            <person name="Barry K."/>
            <person name="Grigoriev I.V."/>
            <person name="Miller A.N."/>
            <person name="O'Donnell K."/>
            <person name="Stajich J.E."/>
            <person name="Bonito G."/>
        </authorList>
    </citation>
    <scope>NUCLEOTIDE SEQUENCE</scope>
    <source>
        <strain evidence="3">KOD1015</strain>
    </source>
</reference>
<feature type="transmembrane region" description="Helical" evidence="1">
    <location>
        <begin position="90"/>
        <end position="111"/>
    </location>
</feature>
<name>A0A9P6K9L6_9FUNG</name>
<keyword evidence="1" id="KW-0812">Transmembrane</keyword>
<dbReference type="Proteomes" id="UP000780801">
    <property type="component" value="Unassembled WGS sequence"/>
</dbReference>
<feature type="transmembrane region" description="Helical" evidence="1">
    <location>
        <begin position="244"/>
        <end position="264"/>
    </location>
</feature>
<feature type="transmembrane region" description="Helical" evidence="1">
    <location>
        <begin position="198"/>
        <end position="218"/>
    </location>
</feature>
<feature type="domain" description="Fatty acid desaturase" evidence="2">
    <location>
        <begin position="92"/>
        <end position="369"/>
    </location>
</feature>
<protein>
    <submittedName>
        <fullName evidence="3">Fatty acid oxidation complex subunit alpha</fullName>
    </submittedName>
</protein>
<dbReference type="EMBL" id="JAABOA010005039">
    <property type="protein sequence ID" value="KAF9577284.1"/>
    <property type="molecule type" value="Genomic_DNA"/>
</dbReference>
<dbReference type="OrthoDB" id="1461976at2759"/>
<feature type="transmembrane region" description="Helical" evidence="1">
    <location>
        <begin position="60"/>
        <end position="78"/>
    </location>
</feature>
<sequence length="399" mass="46059">MAPPNTVDAGLTHRHISGTAATSPAKPAYERDYKLPEFTIKEIRECIPAHCFERSGLRGLCHVAIDITYASLLFLGAMQIDKFENPLVRYLLWPAYWVAQGVVCTGIWVLAHECGHQSFSTSKTLNNTVGWFLHSALLVPYHSWRISHSKHHKATGHMTKDQVFVPKTRTQVGLPAKQKDQEQDHDEDHAHMDEEPPIVTLFWMLIQFLFGWPAYLFINASGQDYGRWTSHFHTWSPIFEARNFFDIILSDAGVLVTLAGLIYATMQFSALAVVKFYGIPYLFVNFWLVLITFLQHTDPKLPHYRESAWNFQRGALCTVDRSFGKLLDHMLHGIVHTHVAHHLFSQMPFYHAEEATYHLKKLLGEYYVYDPTPIYQALWRSFRECKFVEDEGDVVFFKK</sequence>
<accession>A0A9P6K9L6</accession>
<feature type="transmembrane region" description="Helical" evidence="1">
    <location>
        <begin position="276"/>
        <end position="294"/>
    </location>
</feature>
<keyword evidence="1" id="KW-0472">Membrane</keyword>
<evidence type="ECO:0000313" key="3">
    <source>
        <dbReference type="EMBL" id="KAF9577284.1"/>
    </source>
</evidence>
<keyword evidence="4" id="KW-1185">Reference proteome</keyword>
<dbReference type="Pfam" id="PF00487">
    <property type="entry name" value="FA_desaturase"/>
    <property type="match status" value="1"/>
</dbReference>
<evidence type="ECO:0000259" key="2">
    <source>
        <dbReference type="Pfam" id="PF00487"/>
    </source>
</evidence>
<dbReference type="InterPro" id="IPR012171">
    <property type="entry name" value="Fatty_acid_desaturase"/>
</dbReference>
<dbReference type="PANTHER" id="PTHR32100">
    <property type="entry name" value="OMEGA-6 FATTY ACID DESATURASE, CHLOROPLASTIC"/>
    <property type="match status" value="1"/>
</dbReference>